<comment type="caution">
    <text evidence="2">The sequence shown here is derived from an EMBL/GenBank/DDBJ whole genome shotgun (WGS) entry which is preliminary data.</text>
</comment>
<proteinExistence type="predicted"/>
<keyword evidence="3" id="KW-1185">Reference proteome</keyword>
<accession>A0ABY2RGK6</accession>
<dbReference type="EMBL" id="SUMD01000010">
    <property type="protein sequence ID" value="TJZ75841.1"/>
    <property type="molecule type" value="Genomic_DNA"/>
</dbReference>
<reference evidence="2 3" key="1">
    <citation type="submission" date="2019-04" db="EMBL/GenBank/DDBJ databases">
        <title>Rhodococcus oryzae sp. nov., a novel actinomycete isolated from rhizosphere soil of rice (Oryza sativa L.).</title>
        <authorList>
            <person name="Li C."/>
        </authorList>
    </citation>
    <scope>NUCLEOTIDE SEQUENCE [LARGE SCALE GENOMIC DNA]</scope>
    <source>
        <strain evidence="2 3">NEAU-CX67</strain>
    </source>
</reference>
<feature type="compositionally biased region" description="Basic and acidic residues" evidence="1">
    <location>
        <begin position="83"/>
        <end position="92"/>
    </location>
</feature>
<evidence type="ECO:0000256" key="1">
    <source>
        <dbReference type="SAM" id="MobiDB-lite"/>
    </source>
</evidence>
<dbReference type="Proteomes" id="UP000305109">
    <property type="component" value="Unassembled WGS sequence"/>
</dbReference>
<feature type="region of interest" description="Disordered" evidence="1">
    <location>
        <begin position="197"/>
        <end position="221"/>
    </location>
</feature>
<dbReference type="InterPro" id="IPR049975">
    <property type="entry name" value="SAV_915-like_dom"/>
</dbReference>
<evidence type="ECO:0008006" key="4">
    <source>
        <dbReference type="Google" id="ProtNLM"/>
    </source>
</evidence>
<dbReference type="RefSeq" id="WP_136911400.1">
    <property type="nucleotide sequence ID" value="NZ_SUMD01000010.1"/>
</dbReference>
<dbReference type="NCBIfam" id="NF042914">
    <property type="entry name" value="SAV915_dom"/>
    <property type="match status" value="1"/>
</dbReference>
<evidence type="ECO:0000313" key="2">
    <source>
        <dbReference type="EMBL" id="TJZ75841.1"/>
    </source>
</evidence>
<organism evidence="2 3">
    <name type="scientific">Rhodococcus oryzae</name>
    <dbReference type="NCBI Taxonomy" id="2571143"/>
    <lineage>
        <taxon>Bacteria</taxon>
        <taxon>Bacillati</taxon>
        <taxon>Actinomycetota</taxon>
        <taxon>Actinomycetes</taxon>
        <taxon>Mycobacteriales</taxon>
        <taxon>Nocardiaceae</taxon>
        <taxon>Rhodococcus</taxon>
    </lineage>
</organism>
<name>A0ABY2RGK6_9NOCA</name>
<feature type="region of interest" description="Disordered" evidence="1">
    <location>
        <begin position="83"/>
        <end position="130"/>
    </location>
</feature>
<evidence type="ECO:0000313" key="3">
    <source>
        <dbReference type="Proteomes" id="UP000305109"/>
    </source>
</evidence>
<gene>
    <name evidence="2" type="ORF">FCG67_19860</name>
</gene>
<protein>
    <recommendedName>
        <fullName evidence="4">SseB protein N-terminal domain-containing protein</fullName>
    </recommendedName>
</protein>
<sequence>MVEHTTFGADVLFVPTRPRDASGRVQLELRSLPDGRLALPVYTSIPNLVRCCGPFQHWSALGTSGFDSVKATTGFDVALVDARIPDGHRQRPPEPAQSDDEAMPDSWLESASGDGRRGPAMSPPMEVGDLSPAARSLALGASGLQELAAQAPQLPNAGASTAFVGDVLMALAEAMSQAAAVEASAADTVDANASSYAESDANASQVMDKVGHALPTEGGDR</sequence>